<sequence>MTIMTPPLALGQAVHEALEALSLLPKDERFKTPLMDKFEDVWGKVTGKKGGFKNAAEEEEYKERGRKMILRVLESPGILLNKAVRIKPRSEKDRLSNFDLPYYKISEEDNITLCGKIDWLEYLEEENTVHIVDFKTGKNEEDQASLQLPIYYLLAKNCQSFNVSRASYWYIDREDKPKQVSLPDEKEAKESVLEIAKRIKLTRQLQLFKCPRDGCFSCLPYEAVLRGSGECVGVSQTNQDIYILL</sequence>
<evidence type="ECO:0000259" key="1">
    <source>
        <dbReference type="Pfam" id="PF12705"/>
    </source>
</evidence>
<dbReference type="Pfam" id="PF12705">
    <property type="entry name" value="PDDEXK_1"/>
    <property type="match status" value="1"/>
</dbReference>
<protein>
    <recommendedName>
        <fullName evidence="1">PD-(D/E)XK endonuclease-like domain-containing protein</fullName>
    </recommendedName>
</protein>
<proteinExistence type="predicted"/>
<dbReference type="InterPro" id="IPR011604">
    <property type="entry name" value="PDDEXK-like_dom_sf"/>
</dbReference>
<accession>A0A1G1V301</accession>
<gene>
    <name evidence="2" type="ORF">A2782_02765</name>
</gene>
<dbReference type="STRING" id="1797513.A2782_02765"/>
<reference evidence="2 3" key="1">
    <citation type="journal article" date="2016" name="Nat. Commun.">
        <title>Thousands of microbial genomes shed light on interconnected biogeochemical processes in an aquifer system.</title>
        <authorList>
            <person name="Anantharaman K."/>
            <person name="Brown C.T."/>
            <person name="Hug L.A."/>
            <person name="Sharon I."/>
            <person name="Castelle C.J."/>
            <person name="Probst A.J."/>
            <person name="Thomas B.C."/>
            <person name="Singh A."/>
            <person name="Wilkins M.J."/>
            <person name="Karaoz U."/>
            <person name="Brodie E.L."/>
            <person name="Williams K.H."/>
            <person name="Hubbard S.S."/>
            <person name="Banfield J.F."/>
        </authorList>
    </citation>
    <scope>NUCLEOTIDE SEQUENCE [LARGE SCALE GENOMIC DNA]</scope>
</reference>
<dbReference type="EMBL" id="MHBW01000005">
    <property type="protein sequence ID" value="OGY09736.1"/>
    <property type="molecule type" value="Genomic_DNA"/>
</dbReference>
<feature type="domain" description="PD-(D/E)XK endonuclease-like" evidence="1">
    <location>
        <begin position="6"/>
        <end position="199"/>
    </location>
</feature>
<name>A0A1G1V301_9BACT</name>
<dbReference type="AlphaFoldDB" id="A0A1G1V301"/>
<dbReference type="Gene3D" id="3.90.320.10">
    <property type="match status" value="1"/>
</dbReference>
<evidence type="ECO:0000313" key="3">
    <source>
        <dbReference type="Proteomes" id="UP000177967"/>
    </source>
</evidence>
<dbReference type="InterPro" id="IPR038726">
    <property type="entry name" value="PDDEXK_AddAB-type"/>
</dbReference>
<organism evidence="2 3">
    <name type="scientific">Candidatus Blackburnbacteria bacterium RIFCSPHIGHO2_01_FULL_43_15b</name>
    <dbReference type="NCBI Taxonomy" id="1797513"/>
    <lineage>
        <taxon>Bacteria</taxon>
        <taxon>Candidatus Blackburniibacteriota</taxon>
    </lineage>
</organism>
<evidence type="ECO:0000313" key="2">
    <source>
        <dbReference type="EMBL" id="OGY09736.1"/>
    </source>
</evidence>
<comment type="caution">
    <text evidence="2">The sequence shown here is derived from an EMBL/GenBank/DDBJ whole genome shotgun (WGS) entry which is preliminary data.</text>
</comment>
<dbReference type="Proteomes" id="UP000177967">
    <property type="component" value="Unassembled WGS sequence"/>
</dbReference>